<feature type="domain" description="Radical SAM core" evidence="13">
    <location>
        <begin position="9"/>
        <end position="230"/>
    </location>
</feature>
<feature type="binding site" evidence="12">
    <location>
        <position position="18"/>
    </location>
    <ligand>
        <name>GTP</name>
        <dbReference type="ChEBI" id="CHEBI:37565"/>
    </ligand>
</feature>
<dbReference type="GO" id="GO:0005525">
    <property type="term" value="F:GTP binding"/>
    <property type="evidence" value="ECO:0007669"/>
    <property type="project" value="UniProtKB-UniRule"/>
</dbReference>
<dbReference type="PANTHER" id="PTHR22960:SF0">
    <property type="entry name" value="MOLYBDENUM COFACTOR BIOSYNTHESIS PROTEIN 1"/>
    <property type="match status" value="1"/>
</dbReference>
<feature type="binding site" evidence="12">
    <location>
        <position position="31"/>
    </location>
    <ligand>
        <name>S-adenosyl-L-methionine</name>
        <dbReference type="ChEBI" id="CHEBI:59789"/>
    </ligand>
</feature>
<keyword evidence="9 12" id="KW-0501">Molybdenum cofactor biosynthesis</keyword>
<dbReference type="SFLD" id="SFLDS00029">
    <property type="entry name" value="Radical_SAM"/>
    <property type="match status" value="1"/>
</dbReference>
<feature type="binding site" evidence="12">
    <location>
        <position position="259"/>
    </location>
    <ligand>
        <name>[4Fe-4S] cluster</name>
        <dbReference type="ChEBI" id="CHEBI:49883"/>
        <label>2</label>
        <note>4Fe-4S-substrate</note>
    </ligand>
</feature>
<dbReference type="PROSITE" id="PS01305">
    <property type="entry name" value="MOAA_NIFB_PQQE"/>
    <property type="match status" value="1"/>
</dbReference>
<dbReference type="SFLD" id="SFLDG01386">
    <property type="entry name" value="main_SPASM_domain-containing"/>
    <property type="match status" value="1"/>
</dbReference>
<evidence type="ECO:0000256" key="5">
    <source>
        <dbReference type="ARBA" id="ARBA00022741"/>
    </source>
</evidence>
<comment type="subunit">
    <text evidence="12">Monomer and homodimer.</text>
</comment>
<sequence length="333" mass="37206">MTQTPLIDPFGRSISYLRLSVTDRCDFRCTYCMAEDMTFVPRNQLLSLEEMAFIANTFVSLGTRRIRVTGGEPLIRRDLPELLRNIKSSNIGSLDDLAITTNGSHLAQYAAELKQAGVNRINISLDSLNPARFKELTRIGNLEQVLKGIATAKEYDFDKIKLNTVALRGFNDGEIKDLVNYAIDNALDISFIEEMPLGATMAHDRKAAFLSSQEIMQQLSSQYHLSKSTNTTGGPSRYWNIENSNTKIGFISPHSNNFCSSCNRVRLTAEGRLLLCLGNEHSVDLRAVVRKYPFDAKALSDAIQQGLALKPEKHHFDLDEPPQIIRFMNATGG</sequence>
<name>A0AAN1WJQ1_9GAMM</name>
<dbReference type="PROSITE" id="PS51918">
    <property type="entry name" value="RADICAL_SAM"/>
    <property type="match status" value="1"/>
</dbReference>
<dbReference type="CDD" id="cd21117">
    <property type="entry name" value="Twitch_MoaA"/>
    <property type="match status" value="1"/>
</dbReference>
<comment type="cofactor">
    <cofactor evidence="12">
        <name>[4Fe-4S] cluster</name>
        <dbReference type="ChEBI" id="CHEBI:49883"/>
    </cofactor>
    <text evidence="12">Binds 2 [4Fe-4S] clusters. Binds 1 [4Fe-4S] cluster coordinated with 3 cysteines and an exchangeable S-adenosyl-L-methionine and 1 [4Fe-4S] cluster coordinated with 3 cysteines and the GTP-derived substrate.</text>
</comment>
<evidence type="ECO:0000256" key="12">
    <source>
        <dbReference type="HAMAP-Rule" id="MF_01225"/>
    </source>
</evidence>
<dbReference type="InterPro" id="IPR050105">
    <property type="entry name" value="MoCo_biosynth_MoaA/MoaC"/>
</dbReference>
<gene>
    <name evidence="12" type="primary">moaA</name>
    <name evidence="14" type="ORF">MARGE09_P3089</name>
</gene>
<evidence type="ECO:0000256" key="11">
    <source>
        <dbReference type="ARBA" id="ARBA00048697"/>
    </source>
</evidence>
<dbReference type="InterPro" id="IPR013483">
    <property type="entry name" value="MoaA"/>
</dbReference>
<feature type="binding site" evidence="12">
    <location>
        <begin position="264"/>
        <end position="266"/>
    </location>
    <ligand>
        <name>GTP</name>
        <dbReference type="ChEBI" id="CHEBI:37565"/>
    </ligand>
</feature>
<keyword evidence="15" id="KW-1185">Reference proteome</keyword>
<dbReference type="NCBIfam" id="TIGR02666">
    <property type="entry name" value="moaA"/>
    <property type="match status" value="1"/>
</dbReference>
<dbReference type="AlphaFoldDB" id="A0AAN1WJQ1"/>
<feature type="binding site" evidence="12">
    <location>
        <position position="29"/>
    </location>
    <ligand>
        <name>[4Fe-4S] cluster</name>
        <dbReference type="ChEBI" id="CHEBI:49883"/>
        <label>1</label>
        <note>4Fe-4S-S-AdoMet</note>
    </ligand>
</feature>
<dbReference type="EMBL" id="AP023086">
    <property type="protein sequence ID" value="BCD98888.1"/>
    <property type="molecule type" value="Genomic_DNA"/>
</dbReference>
<reference evidence="14 15" key="1">
    <citation type="journal article" date="2022" name="IScience">
        <title>An ultrasensitive nanofiber-based assay for enzymatic hydrolysis and deep-sea microbial degradation of cellulose.</title>
        <authorList>
            <person name="Tsudome M."/>
            <person name="Tachioka M."/>
            <person name="Miyazaki M."/>
            <person name="Uchimura K."/>
            <person name="Tsuda M."/>
            <person name="Takaki Y."/>
            <person name="Deguchi S."/>
        </authorList>
    </citation>
    <scope>NUCLEOTIDE SEQUENCE [LARGE SCALE GENOMIC DNA]</scope>
    <source>
        <strain evidence="14 15">GE09</strain>
    </source>
</reference>
<dbReference type="SFLD" id="SFLDG01067">
    <property type="entry name" value="SPASM/twitch_domain_containing"/>
    <property type="match status" value="1"/>
</dbReference>
<feature type="binding site" evidence="12">
    <location>
        <position position="161"/>
    </location>
    <ligand>
        <name>GTP</name>
        <dbReference type="ChEBI" id="CHEBI:37565"/>
    </ligand>
</feature>
<dbReference type="InterPro" id="IPR040064">
    <property type="entry name" value="MoaA-like"/>
</dbReference>
<feature type="binding site" evidence="12">
    <location>
        <position position="262"/>
    </location>
    <ligand>
        <name>[4Fe-4S] cluster</name>
        <dbReference type="ChEBI" id="CHEBI:49883"/>
        <label>2</label>
        <note>4Fe-4S-substrate</note>
    </ligand>
</feature>
<dbReference type="SMART" id="SM00729">
    <property type="entry name" value="Elp3"/>
    <property type="match status" value="1"/>
</dbReference>
<feature type="binding site" evidence="12">
    <location>
        <position position="67"/>
    </location>
    <ligand>
        <name>GTP</name>
        <dbReference type="ChEBI" id="CHEBI:37565"/>
    </ligand>
</feature>
<feature type="binding site" evidence="12">
    <location>
        <position position="100"/>
    </location>
    <ligand>
        <name>GTP</name>
        <dbReference type="ChEBI" id="CHEBI:37565"/>
    </ligand>
</feature>
<dbReference type="InterPro" id="IPR013785">
    <property type="entry name" value="Aldolase_TIM"/>
</dbReference>
<dbReference type="KEGG" id="marq:MARGE09_P3089"/>
<dbReference type="InterPro" id="IPR000385">
    <property type="entry name" value="MoaA_NifB_PqqE_Fe-S-bd_CS"/>
</dbReference>
<evidence type="ECO:0000256" key="2">
    <source>
        <dbReference type="ARBA" id="ARBA00022485"/>
    </source>
</evidence>
<keyword evidence="3 12" id="KW-0949">S-adenosyl-L-methionine</keyword>
<evidence type="ECO:0000256" key="3">
    <source>
        <dbReference type="ARBA" id="ARBA00022691"/>
    </source>
</evidence>
<feature type="binding site" evidence="12">
    <location>
        <position position="32"/>
    </location>
    <ligand>
        <name>[4Fe-4S] cluster</name>
        <dbReference type="ChEBI" id="CHEBI:49883"/>
        <label>1</label>
        <note>4Fe-4S-S-AdoMet</note>
    </ligand>
</feature>
<dbReference type="InterPro" id="IPR007197">
    <property type="entry name" value="rSAM"/>
</dbReference>
<keyword evidence="5 12" id="KW-0547">Nucleotide-binding</keyword>
<dbReference type="Pfam" id="PF06463">
    <property type="entry name" value="Mob_synth_C"/>
    <property type="match status" value="1"/>
</dbReference>
<evidence type="ECO:0000259" key="13">
    <source>
        <dbReference type="PROSITE" id="PS51918"/>
    </source>
</evidence>
<evidence type="ECO:0000256" key="1">
    <source>
        <dbReference type="ARBA" id="ARBA00012167"/>
    </source>
</evidence>
<keyword evidence="2 12" id="KW-0004">4Fe-4S</keyword>
<dbReference type="GO" id="GO:0046872">
    <property type="term" value="F:metal ion binding"/>
    <property type="evidence" value="ECO:0007669"/>
    <property type="project" value="UniProtKB-KW"/>
</dbReference>
<evidence type="ECO:0000256" key="6">
    <source>
        <dbReference type="ARBA" id="ARBA00023004"/>
    </source>
</evidence>
<dbReference type="GO" id="GO:1904047">
    <property type="term" value="F:S-adenosyl-L-methionine binding"/>
    <property type="evidence" value="ECO:0007669"/>
    <property type="project" value="UniProtKB-UniRule"/>
</dbReference>
<feature type="binding site" evidence="12">
    <location>
        <position position="195"/>
    </location>
    <ligand>
        <name>S-adenosyl-L-methionine</name>
        <dbReference type="ChEBI" id="CHEBI:59789"/>
    </ligand>
</feature>
<feature type="binding site" evidence="12">
    <location>
        <position position="71"/>
    </location>
    <ligand>
        <name>S-adenosyl-L-methionine</name>
        <dbReference type="ChEBI" id="CHEBI:59789"/>
    </ligand>
</feature>
<dbReference type="GO" id="GO:0061798">
    <property type="term" value="F:GTP 3',8'-cyclase activity"/>
    <property type="evidence" value="ECO:0007669"/>
    <property type="project" value="UniProtKB-UniRule"/>
</dbReference>
<evidence type="ECO:0000256" key="8">
    <source>
        <dbReference type="ARBA" id="ARBA00023134"/>
    </source>
</evidence>
<dbReference type="EC" id="4.1.99.22" evidence="1 12"/>
<dbReference type="InterPro" id="IPR058240">
    <property type="entry name" value="rSAM_sf"/>
</dbReference>
<dbReference type="GO" id="GO:0006777">
    <property type="term" value="P:Mo-molybdopterin cofactor biosynthetic process"/>
    <property type="evidence" value="ECO:0007669"/>
    <property type="project" value="UniProtKB-UniRule"/>
</dbReference>
<evidence type="ECO:0000313" key="15">
    <source>
        <dbReference type="Proteomes" id="UP001320119"/>
    </source>
</evidence>
<keyword evidence="6 12" id="KW-0408">Iron</keyword>
<evidence type="ECO:0000256" key="10">
    <source>
        <dbReference type="ARBA" id="ARBA00023239"/>
    </source>
</evidence>
<evidence type="ECO:0000313" key="14">
    <source>
        <dbReference type="EMBL" id="BCD98888.1"/>
    </source>
</evidence>
<dbReference type="Proteomes" id="UP001320119">
    <property type="component" value="Chromosome"/>
</dbReference>
<keyword evidence="8 12" id="KW-0342">GTP-binding</keyword>
<keyword evidence="10 12" id="KW-0456">Lyase</keyword>
<keyword evidence="7 12" id="KW-0411">Iron-sulfur</keyword>
<evidence type="ECO:0000256" key="9">
    <source>
        <dbReference type="ARBA" id="ARBA00023150"/>
    </source>
</evidence>
<dbReference type="Pfam" id="PF04055">
    <property type="entry name" value="Radical_SAM"/>
    <property type="match status" value="1"/>
</dbReference>
<comment type="pathway">
    <text evidence="12">Cofactor biosynthesis; molybdopterin biosynthesis.</text>
</comment>
<protein>
    <recommendedName>
        <fullName evidence="1 12">GTP 3',8-cyclase</fullName>
        <ecNumber evidence="1 12">4.1.99.22</ecNumber>
    </recommendedName>
    <alternativeName>
        <fullName evidence="12">Molybdenum cofactor biosynthesis protein A</fullName>
    </alternativeName>
</protein>
<accession>A0AAN1WJQ1</accession>
<dbReference type="GO" id="GO:0051539">
    <property type="term" value="F:4 iron, 4 sulfur cluster binding"/>
    <property type="evidence" value="ECO:0007669"/>
    <property type="project" value="UniProtKB-UniRule"/>
</dbReference>
<dbReference type="InterPro" id="IPR010505">
    <property type="entry name" value="MoaA_twitch"/>
</dbReference>
<feature type="binding site" evidence="12">
    <location>
        <position position="25"/>
    </location>
    <ligand>
        <name>[4Fe-4S] cluster</name>
        <dbReference type="ChEBI" id="CHEBI:49883"/>
        <label>1</label>
        <note>4Fe-4S-S-AdoMet</note>
    </ligand>
</feature>
<comment type="function">
    <text evidence="12">Catalyzes the cyclization of GTP to (8S)-3',8-cyclo-7,8-dihydroguanosine 5'-triphosphate.</text>
</comment>
<dbReference type="SFLD" id="SFLDG01383">
    <property type="entry name" value="cyclic_pyranopterin_phosphate"/>
    <property type="match status" value="1"/>
</dbReference>
<dbReference type="GO" id="GO:0061799">
    <property type="term" value="F:cyclic pyranopterin monophosphate synthase activity"/>
    <property type="evidence" value="ECO:0007669"/>
    <property type="project" value="TreeGrafter"/>
</dbReference>
<dbReference type="SUPFAM" id="SSF102114">
    <property type="entry name" value="Radical SAM enzymes"/>
    <property type="match status" value="1"/>
</dbReference>
<proteinExistence type="inferred from homology"/>
<dbReference type="InterPro" id="IPR006638">
    <property type="entry name" value="Elp3/MiaA/NifB-like_rSAM"/>
</dbReference>
<dbReference type="Gene3D" id="3.20.20.70">
    <property type="entry name" value="Aldolase class I"/>
    <property type="match status" value="1"/>
</dbReference>
<feature type="binding site" evidence="12">
    <location>
        <position position="276"/>
    </location>
    <ligand>
        <name>[4Fe-4S] cluster</name>
        <dbReference type="ChEBI" id="CHEBI:49883"/>
        <label>2</label>
        <note>4Fe-4S-substrate</note>
    </ligand>
</feature>
<dbReference type="HAMAP" id="MF_01225_B">
    <property type="entry name" value="MoaA_B"/>
    <property type="match status" value="1"/>
</dbReference>
<dbReference type="CDD" id="cd01335">
    <property type="entry name" value="Radical_SAM"/>
    <property type="match status" value="1"/>
</dbReference>
<feature type="binding site" evidence="12">
    <location>
        <position position="124"/>
    </location>
    <ligand>
        <name>S-adenosyl-L-methionine</name>
        <dbReference type="ChEBI" id="CHEBI:59789"/>
    </ligand>
</feature>
<evidence type="ECO:0000256" key="4">
    <source>
        <dbReference type="ARBA" id="ARBA00022723"/>
    </source>
</evidence>
<evidence type="ECO:0000256" key="7">
    <source>
        <dbReference type="ARBA" id="ARBA00023014"/>
    </source>
</evidence>
<organism evidence="14 15">
    <name type="scientific">Marinagarivorans cellulosilyticus</name>
    <dbReference type="NCBI Taxonomy" id="2721545"/>
    <lineage>
        <taxon>Bacteria</taxon>
        <taxon>Pseudomonadati</taxon>
        <taxon>Pseudomonadota</taxon>
        <taxon>Gammaproteobacteria</taxon>
        <taxon>Cellvibrionales</taxon>
        <taxon>Cellvibrionaceae</taxon>
        <taxon>Marinagarivorans</taxon>
    </lineage>
</organism>
<dbReference type="PANTHER" id="PTHR22960">
    <property type="entry name" value="MOLYBDOPTERIN COFACTOR SYNTHESIS PROTEIN A"/>
    <property type="match status" value="1"/>
</dbReference>
<comment type="similarity">
    <text evidence="12">Belongs to the radical SAM superfamily. MoaA family.</text>
</comment>
<dbReference type="RefSeq" id="WP_236983561.1">
    <property type="nucleotide sequence ID" value="NZ_AP023086.1"/>
</dbReference>
<comment type="catalytic activity">
    <reaction evidence="11 12">
        <text>GTP + AH2 + S-adenosyl-L-methionine = (8S)-3',8-cyclo-7,8-dihydroguanosine 5'-triphosphate + 5'-deoxyadenosine + L-methionine + A + H(+)</text>
        <dbReference type="Rhea" id="RHEA:49576"/>
        <dbReference type="ChEBI" id="CHEBI:13193"/>
        <dbReference type="ChEBI" id="CHEBI:15378"/>
        <dbReference type="ChEBI" id="CHEBI:17319"/>
        <dbReference type="ChEBI" id="CHEBI:17499"/>
        <dbReference type="ChEBI" id="CHEBI:37565"/>
        <dbReference type="ChEBI" id="CHEBI:57844"/>
        <dbReference type="ChEBI" id="CHEBI:59789"/>
        <dbReference type="ChEBI" id="CHEBI:131766"/>
        <dbReference type="EC" id="4.1.99.22"/>
    </reaction>
</comment>
<keyword evidence="4 12" id="KW-0479">Metal-binding</keyword>